<accession>A0A5A8F5K2</accession>
<protein>
    <submittedName>
        <fullName evidence="2">MBL fold metallo-hydrolase</fullName>
    </submittedName>
</protein>
<feature type="domain" description="Metallo-beta-lactamase" evidence="1">
    <location>
        <begin position="21"/>
        <end position="75"/>
    </location>
</feature>
<dbReference type="Proteomes" id="UP000322876">
    <property type="component" value="Unassembled WGS sequence"/>
</dbReference>
<dbReference type="AlphaFoldDB" id="A0A5A8F5K2"/>
<dbReference type="Gene3D" id="3.60.15.10">
    <property type="entry name" value="Ribonuclease Z/Hydroxyacylglutathione hydrolase-like"/>
    <property type="match status" value="1"/>
</dbReference>
<name>A0A5A8F5K2_9BACT</name>
<evidence type="ECO:0000259" key="1">
    <source>
        <dbReference type="Pfam" id="PF00753"/>
    </source>
</evidence>
<dbReference type="CDD" id="cd07713">
    <property type="entry name" value="DHPS-like_MBL-fold"/>
    <property type="match status" value="1"/>
</dbReference>
<dbReference type="RefSeq" id="WP_149265235.1">
    <property type="nucleotide sequence ID" value="NZ_VFJB01000001.1"/>
</dbReference>
<sequence>MKITILNENYVDKQNLISEHGLSILIQVKNYNIIFDTGQNLSVVNNYKYLAENVSKVDFIVLSHGHYDHTGGLAKHPEFFKKLANKIFASKYVFDKHLRKKSEKEFDEIGLSKDVCDEFHFEYIDDYKEINDDIYILSNIKRYEPFVADLRLYCEIDGKYVRDPFRDELYMFIKHNGKNILITGCSHAGIINIVKDCQNKMNVDRIDYLIGGMHLFRSDEATIDRVVDFFLNEIKVENIITGHCTGLDPFFYIKSKLKSNLFYMKTGMVFNI</sequence>
<dbReference type="PANTHER" id="PTHR13754">
    <property type="entry name" value="METALLO-BETA-LACTAMASE SUPERFAMILY PROTEIN"/>
    <property type="match status" value="1"/>
</dbReference>
<dbReference type="InterPro" id="IPR036866">
    <property type="entry name" value="RibonucZ/Hydroxyglut_hydro"/>
</dbReference>
<gene>
    <name evidence="2" type="ORF">FHQ18_00615</name>
</gene>
<dbReference type="InterPro" id="IPR052926">
    <property type="entry name" value="Metallo-beta-lactamase_dom"/>
</dbReference>
<dbReference type="SUPFAM" id="SSF56281">
    <property type="entry name" value="Metallo-hydrolase/oxidoreductase"/>
    <property type="match status" value="1"/>
</dbReference>
<dbReference type="GO" id="GO:0016787">
    <property type="term" value="F:hydrolase activity"/>
    <property type="evidence" value="ECO:0007669"/>
    <property type="project" value="UniProtKB-KW"/>
</dbReference>
<evidence type="ECO:0000313" key="3">
    <source>
        <dbReference type="Proteomes" id="UP000322876"/>
    </source>
</evidence>
<organism evidence="2 3">
    <name type="scientific">Deferribacter autotrophicus</name>
    <dbReference type="NCBI Taxonomy" id="500465"/>
    <lineage>
        <taxon>Bacteria</taxon>
        <taxon>Pseudomonadati</taxon>
        <taxon>Deferribacterota</taxon>
        <taxon>Deferribacteres</taxon>
        <taxon>Deferribacterales</taxon>
        <taxon>Deferribacteraceae</taxon>
        <taxon>Deferribacter</taxon>
    </lineage>
</organism>
<dbReference type="PANTHER" id="PTHR13754:SF13">
    <property type="entry name" value="METALLO-BETA-LACTAMASE SUPERFAMILY PROTEIN (AFU_ORTHOLOGUE AFUA_3G07630)"/>
    <property type="match status" value="1"/>
</dbReference>
<evidence type="ECO:0000313" key="2">
    <source>
        <dbReference type="EMBL" id="KAA0259414.1"/>
    </source>
</evidence>
<comment type="caution">
    <text evidence="2">The sequence shown here is derived from an EMBL/GenBank/DDBJ whole genome shotgun (WGS) entry which is preliminary data.</text>
</comment>
<dbReference type="GO" id="GO:0016740">
    <property type="term" value="F:transferase activity"/>
    <property type="evidence" value="ECO:0007669"/>
    <property type="project" value="TreeGrafter"/>
</dbReference>
<dbReference type="InterPro" id="IPR041712">
    <property type="entry name" value="DHPS-like_MBL-fold"/>
</dbReference>
<dbReference type="EMBL" id="VFJB01000001">
    <property type="protein sequence ID" value="KAA0259414.1"/>
    <property type="molecule type" value="Genomic_DNA"/>
</dbReference>
<keyword evidence="2" id="KW-0378">Hydrolase</keyword>
<dbReference type="OrthoDB" id="9803916at2"/>
<reference evidence="2 3" key="1">
    <citation type="submission" date="2019-06" db="EMBL/GenBank/DDBJ databases">
        <title>Genomic insights into carbon and energy metabolism of Deferribacter autotrophicus revealed new metabolic traits in the phylum Deferribacteres.</title>
        <authorList>
            <person name="Slobodkin A.I."/>
            <person name="Slobodkina G.B."/>
            <person name="Allioux M."/>
            <person name="Alain K."/>
            <person name="Jebbar M."/>
            <person name="Shadrin V."/>
            <person name="Kublanov I.V."/>
            <person name="Toshchakov S.V."/>
            <person name="Bonch-Osmolovskaya E.A."/>
        </authorList>
    </citation>
    <scope>NUCLEOTIDE SEQUENCE [LARGE SCALE GENOMIC DNA]</scope>
    <source>
        <strain evidence="2 3">SL50</strain>
    </source>
</reference>
<proteinExistence type="predicted"/>
<dbReference type="Pfam" id="PF00753">
    <property type="entry name" value="Lactamase_B"/>
    <property type="match status" value="1"/>
</dbReference>
<keyword evidence="3" id="KW-1185">Reference proteome</keyword>
<dbReference type="InterPro" id="IPR001279">
    <property type="entry name" value="Metallo-B-lactamas"/>
</dbReference>